<dbReference type="RefSeq" id="WP_302035877.1">
    <property type="nucleotide sequence ID" value="NZ_JAUKPO010000001.1"/>
</dbReference>
<evidence type="ECO:0000313" key="3">
    <source>
        <dbReference type="EMBL" id="MDO1445081.1"/>
    </source>
</evidence>
<reference evidence="3" key="1">
    <citation type="submission" date="2023-07" db="EMBL/GenBank/DDBJ databases">
        <title>The genome sequence of Rhodocytophaga aerolata KACC 12507.</title>
        <authorList>
            <person name="Zhang X."/>
        </authorList>
    </citation>
    <scope>NUCLEOTIDE SEQUENCE</scope>
    <source>
        <strain evidence="3">KACC 12507</strain>
    </source>
</reference>
<name>A0ABT8QZ08_9BACT</name>
<feature type="transmembrane region" description="Helical" evidence="1">
    <location>
        <begin position="135"/>
        <end position="152"/>
    </location>
</feature>
<keyword evidence="1" id="KW-0472">Membrane</keyword>
<feature type="transmembrane region" description="Helical" evidence="1">
    <location>
        <begin position="386"/>
        <end position="404"/>
    </location>
</feature>
<protein>
    <submittedName>
        <fullName evidence="3">DUF5009 domain-containing protein</fullName>
    </submittedName>
</protein>
<organism evidence="3 4">
    <name type="scientific">Rhodocytophaga aerolata</name>
    <dbReference type="NCBI Taxonomy" id="455078"/>
    <lineage>
        <taxon>Bacteria</taxon>
        <taxon>Pseudomonadati</taxon>
        <taxon>Bacteroidota</taxon>
        <taxon>Cytophagia</taxon>
        <taxon>Cytophagales</taxon>
        <taxon>Rhodocytophagaceae</taxon>
        <taxon>Rhodocytophaga</taxon>
    </lineage>
</organism>
<dbReference type="Proteomes" id="UP001168528">
    <property type="component" value="Unassembled WGS sequence"/>
</dbReference>
<keyword evidence="1" id="KW-0812">Transmembrane</keyword>
<feature type="transmembrane region" description="Helical" evidence="1">
    <location>
        <begin position="194"/>
        <end position="213"/>
    </location>
</feature>
<feature type="transmembrane region" description="Helical" evidence="1">
    <location>
        <begin position="164"/>
        <end position="182"/>
    </location>
</feature>
<feature type="transmembrane region" description="Helical" evidence="1">
    <location>
        <begin position="101"/>
        <end position="120"/>
    </location>
</feature>
<accession>A0ABT8QZ08</accession>
<feature type="transmembrane region" description="Helical" evidence="1">
    <location>
        <begin position="356"/>
        <end position="374"/>
    </location>
</feature>
<feature type="transmembrane region" description="Helical" evidence="1">
    <location>
        <begin position="316"/>
        <end position="336"/>
    </location>
</feature>
<feature type="transmembrane region" description="Helical" evidence="1">
    <location>
        <begin position="72"/>
        <end position="89"/>
    </location>
</feature>
<dbReference type="Pfam" id="PF07786">
    <property type="entry name" value="HGSNAT_cat"/>
    <property type="match status" value="1"/>
</dbReference>
<evidence type="ECO:0000259" key="2">
    <source>
        <dbReference type="Pfam" id="PF07786"/>
    </source>
</evidence>
<feature type="transmembrane region" description="Helical" evidence="1">
    <location>
        <begin position="31"/>
        <end position="52"/>
    </location>
</feature>
<feature type="transmembrane region" description="Helical" evidence="1">
    <location>
        <begin position="220"/>
        <end position="239"/>
    </location>
</feature>
<dbReference type="InterPro" id="IPR012429">
    <property type="entry name" value="HGSNAT_cat"/>
</dbReference>
<feature type="transmembrane region" description="Helical" evidence="1">
    <location>
        <begin position="251"/>
        <end position="272"/>
    </location>
</feature>
<evidence type="ECO:0000256" key="1">
    <source>
        <dbReference type="SAM" id="Phobius"/>
    </source>
</evidence>
<evidence type="ECO:0000313" key="4">
    <source>
        <dbReference type="Proteomes" id="UP001168528"/>
    </source>
</evidence>
<dbReference type="PANTHER" id="PTHR31061">
    <property type="entry name" value="LD22376P"/>
    <property type="match status" value="1"/>
</dbReference>
<dbReference type="EMBL" id="JAUKPO010000001">
    <property type="protein sequence ID" value="MDO1445081.1"/>
    <property type="molecule type" value="Genomic_DNA"/>
</dbReference>
<gene>
    <name evidence="3" type="ORF">Q0590_02405</name>
</gene>
<feature type="domain" description="Heparan-alpha-glucosaminide N-acetyltransferase catalytic" evidence="2">
    <location>
        <begin position="25"/>
        <end position="177"/>
    </location>
</feature>
<feature type="transmembrane region" description="Helical" evidence="1">
    <location>
        <begin position="284"/>
        <end position="304"/>
    </location>
</feature>
<keyword evidence="1" id="KW-1133">Transmembrane helix</keyword>
<keyword evidence="4" id="KW-1185">Reference proteome</keyword>
<dbReference type="PANTHER" id="PTHR31061:SF24">
    <property type="entry name" value="LD22376P"/>
    <property type="match status" value="1"/>
</dbReference>
<sequence>MITSPTTSSVPPIIKDGVLQPAANRIASIDILRAITMVLMIFVNDLWSLQNIPLWLEHVSYEADGMGLADTIFPAFLFIVGMSIPFAIANRRKKGDTLPQLLFHIASRTVALLVMGVFLVNGENINAQATGMPRVVWYSLSCLSFILIWNVYSDSVAPWLKKTLQGIGICILLALAFIYRGGESTNELVGFSTFWWGILGLIGWSYLVSALVTALAGKNYYVILGAWVLFCIISMLANAKMIPDAFNFIPGAIRGGTLVALTLGGVLISLLLTYLNKQPARSKLLIALLLIAAGLLLFGFYTRTFWGISKLRATPAWLFICSALTITTFVAIYWLADLRKKAHWFSFIKPAGTDTLLCYLMPYFAYAAVTLLGIHWPEWMLSGNVGLLKSFTFALLCVWVTGILSRNGIRLRL</sequence>
<proteinExistence type="predicted"/>
<comment type="caution">
    <text evidence="3">The sequence shown here is derived from an EMBL/GenBank/DDBJ whole genome shotgun (WGS) entry which is preliminary data.</text>
</comment>